<accession>A0AAE0ZT46</accession>
<evidence type="ECO:0000313" key="3">
    <source>
        <dbReference type="Proteomes" id="UP001283361"/>
    </source>
</evidence>
<proteinExistence type="predicted"/>
<reference evidence="2" key="1">
    <citation type="journal article" date="2023" name="G3 (Bethesda)">
        <title>A reference genome for the long-term kleptoplast-retaining sea slug Elysia crispata morphotype clarki.</title>
        <authorList>
            <person name="Eastman K.E."/>
            <person name="Pendleton A.L."/>
            <person name="Shaikh M.A."/>
            <person name="Suttiyut T."/>
            <person name="Ogas R."/>
            <person name="Tomko P."/>
            <person name="Gavelis G."/>
            <person name="Widhalm J.R."/>
            <person name="Wisecaver J.H."/>
        </authorList>
    </citation>
    <scope>NUCLEOTIDE SEQUENCE</scope>
    <source>
        <strain evidence="2">ECLA1</strain>
    </source>
</reference>
<name>A0AAE0ZT46_9GAST</name>
<comment type="caution">
    <text evidence="2">The sequence shown here is derived from an EMBL/GenBank/DDBJ whole genome shotgun (WGS) entry which is preliminary data.</text>
</comment>
<evidence type="ECO:0000256" key="1">
    <source>
        <dbReference type="SAM" id="MobiDB-lite"/>
    </source>
</evidence>
<feature type="compositionally biased region" description="Polar residues" evidence="1">
    <location>
        <begin position="82"/>
        <end position="95"/>
    </location>
</feature>
<feature type="compositionally biased region" description="Low complexity" evidence="1">
    <location>
        <begin position="62"/>
        <end position="73"/>
    </location>
</feature>
<protein>
    <submittedName>
        <fullName evidence="2">Uncharacterized protein</fullName>
    </submittedName>
</protein>
<dbReference type="AlphaFoldDB" id="A0AAE0ZT46"/>
<evidence type="ECO:0000313" key="2">
    <source>
        <dbReference type="EMBL" id="KAK3774955.1"/>
    </source>
</evidence>
<feature type="compositionally biased region" description="Polar residues" evidence="1">
    <location>
        <begin position="46"/>
        <end position="61"/>
    </location>
</feature>
<organism evidence="2 3">
    <name type="scientific">Elysia crispata</name>
    <name type="common">lettuce slug</name>
    <dbReference type="NCBI Taxonomy" id="231223"/>
    <lineage>
        <taxon>Eukaryota</taxon>
        <taxon>Metazoa</taxon>
        <taxon>Spiralia</taxon>
        <taxon>Lophotrochozoa</taxon>
        <taxon>Mollusca</taxon>
        <taxon>Gastropoda</taxon>
        <taxon>Heterobranchia</taxon>
        <taxon>Euthyneura</taxon>
        <taxon>Panpulmonata</taxon>
        <taxon>Sacoglossa</taxon>
        <taxon>Placobranchoidea</taxon>
        <taxon>Plakobranchidae</taxon>
        <taxon>Elysia</taxon>
    </lineage>
</organism>
<gene>
    <name evidence="2" type="ORF">RRG08_028611</name>
</gene>
<sequence length="95" mass="10824">MRTQTGPDRITIGHKLDRNITRQEHHEDTNRTGQNQDKNLTRHTEVSSMMFSESGRKQSPVSDRSSGSSNQRQSSRRLKQLTLASPNAMNGQIEF</sequence>
<dbReference type="EMBL" id="JAWDGP010003375">
    <property type="protein sequence ID" value="KAK3774955.1"/>
    <property type="molecule type" value="Genomic_DNA"/>
</dbReference>
<dbReference type="Proteomes" id="UP001283361">
    <property type="component" value="Unassembled WGS sequence"/>
</dbReference>
<keyword evidence="3" id="KW-1185">Reference proteome</keyword>
<feature type="compositionally biased region" description="Basic and acidic residues" evidence="1">
    <location>
        <begin position="14"/>
        <end position="30"/>
    </location>
</feature>
<feature type="region of interest" description="Disordered" evidence="1">
    <location>
        <begin position="1"/>
        <end position="95"/>
    </location>
</feature>